<reference evidence="3" key="1">
    <citation type="submission" date="2015-08" db="EMBL/GenBank/DDBJ databases">
        <title>Genome sequence of the strict anaerobe Clostridium homopropionicum LuHBu1 (DSM 5847T).</title>
        <authorList>
            <person name="Poehlein A."/>
            <person name="Beck M."/>
            <person name="Schiel-Bengelsdorf B."/>
            <person name="Bengelsdorf F.R."/>
            <person name="Daniel R."/>
            <person name="Duerre P."/>
        </authorList>
    </citation>
    <scope>NUCLEOTIDE SEQUENCE [LARGE SCALE GENOMIC DNA]</scope>
    <source>
        <strain evidence="3">DSM 5847</strain>
    </source>
</reference>
<dbReference type="SUPFAM" id="SSF101498">
    <property type="entry name" value="Anti-sigma factor FlgM"/>
    <property type="match status" value="1"/>
</dbReference>
<proteinExistence type="predicted"/>
<dbReference type="Proteomes" id="UP000037043">
    <property type="component" value="Unassembled WGS sequence"/>
</dbReference>
<evidence type="ECO:0000313" key="3">
    <source>
        <dbReference type="Proteomes" id="UP000037043"/>
    </source>
</evidence>
<dbReference type="InterPro" id="IPR031316">
    <property type="entry name" value="FlgM_C"/>
</dbReference>
<dbReference type="AlphaFoldDB" id="A0A0L6ZE11"/>
<feature type="domain" description="Anti-sigma-28 factor FlgM C-terminal" evidence="1">
    <location>
        <begin position="32"/>
        <end position="84"/>
    </location>
</feature>
<dbReference type="STRING" id="36844.SAMN04488501_10479"/>
<dbReference type="PATRIC" id="fig|1121318.3.peg.643"/>
<gene>
    <name evidence="2" type="ORF">CLHOM_06410</name>
</gene>
<organism evidence="2 3">
    <name type="scientific">Clostridium homopropionicum DSM 5847</name>
    <dbReference type="NCBI Taxonomy" id="1121318"/>
    <lineage>
        <taxon>Bacteria</taxon>
        <taxon>Bacillati</taxon>
        <taxon>Bacillota</taxon>
        <taxon>Clostridia</taxon>
        <taxon>Eubacteriales</taxon>
        <taxon>Clostridiaceae</taxon>
        <taxon>Clostridium</taxon>
    </lineage>
</organism>
<dbReference type="InterPro" id="IPR035890">
    <property type="entry name" value="Anti-sigma-28_factor_FlgM_sf"/>
</dbReference>
<comment type="caution">
    <text evidence="2">The sequence shown here is derived from an EMBL/GenBank/DDBJ whole genome shotgun (WGS) entry which is preliminary data.</text>
</comment>
<dbReference type="RefSeq" id="WP_052220231.1">
    <property type="nucleotide sequence ID" value="NZ_LHUR01000011.1"/>
</dbReference>
<dbReference type="Pfam" id="PF04316">
    <property type="entry name" value="FlgM"/>
    <property type="match status" value="1"/>
</dbReference>
<keyword evidence="3" id="KW-1185">Reference proteome</keyword>
<sequence>MKISGTSVNNVINIYEKNKREIIKNKEITKNDYIEISSLGKSLSSYGEDVNKISSAEKIEKIRMEISRGTYSIDANLIAKSMINVMKARSV</sequence>
<dbReference type="EMBL" id="LHUR01000011">
    <property type="protein sequence ID" value="KOA21053.1"/>
    <property type="molecule type" value="Genomic_DNA"/>
</dbReference>
<evidence type="ECO:0000313" key="2">
    <source>
        <dbReference type="EMBL" id="KOA21053.1"/>
    </source>
</evidence>
<protein>
    <submittedName>
        <fullName evidence="2">Anti-sigma-28 factor, FlgM</fullName>
    </submittedName>
</protein>
<name>A0A0L6ZE11_9CLOT</name>
<accession>A0A0L6ZE11</accession>
<evidence type="ECO:0000259" key="1">
    <source>
        <dbReference type="Pfam" id="PF04316"/>
    </source>
</evidence>